<evidence type="ECO:0000313" key="2">
    <source>
        <dbReference type="Proteomes" id="UP000001312"/>
    </source>
</evidence>
<protein>
    <submittedName>
        <fullName evidence="1">Uncharacterized protein</fullName>
    </submittedName>
</protein>
<dbReference type="Proteomes" id="UP000001312">
    <property type="component" value="Unassembled WGS sequence"/>
</dbReference>
<dbReference type="EMBL" id="CH476636">
    <property type="protein sequence ID" value="EDN94891.1"/>
    <property type="molecule type" value="Genomic_DNA"/>
</dbReference>
<name>A7EZJ9_SCLS1</name>
<evidence type="ECO:0000313" key="1">
    <source>
        <dbReference type="EMBL" id="EDN94891.1"/>
    </source>
</evidence>
<dbReference type="AlphaFoldDB" id="A7EZJ9"/>
<dbReference type="KEGG" id="ssl:SS1G_10766"/>
<dbReference type="RefSeq" id="XP_001588319.1">
    <property type="nucleotide sequence ID" value="XM_001588269.1"/>
</dbReference>
<sequence>MAGRAKRAKMIKYLGREKCMSLNVSEWAVITDRAGLPGFWVAGNNCMSLNVSEWAEIRDQAGIKQFL</sequence>
<proteinExistence type="predicted"/>
<dbReference type="InParanoid" id="A7EZJ9"/>
<dbReference type="GeneID" id="5484410"/>
<reference evidence="2" key="1">
    <citation type="journal article" date="2011" name="PLoS Genet.">
        <title>Genomic analysis of the necrotrophic fungal pathogens Sclerotinia sclerotiorum and Botrytis cinerea.</title>
        <authorList>
            <person name="Amselem J."/>
            <person name="Cuomo C.A."/>
            <person name="van Kan J.A."/>
            <person name="Viaud M."/>
            <person name="Benito E.P."/>
            <person name="Couloux A."/>
            <person name="Coutinho P.M."/>
            <person name="de Vries R.P."/>
            <person name="Dyer P.S."/>
            <person name="Fillinger S."/>
            <person name="Fournier E."/>
            <person name="Gout L."/>
            <person name="Hahn M."/>
            <person name="Kohn L."/>
            <person name="Lapalu N."/>
            <person name="Plummer K.M."/>
            <person name="Pradier J.M."/>
            <person name="Quevillon E."/>
            <person name="Sharon A."/>
            <person name="Simon A."/>
            <person name="ten Have A."/>
            <person name="Tudzynski B."/>
            <person name="Tudzynski P."/>
            <person name="Wincker P."/>
            <person name="Andrew M."/>
            <person name="Anthouard V."/>
            <person name="Beever R.E."/>
            <person name="Beffa R."/>
            <person name="Benoit I."/>
            <person name="Bouzid O."/>
            <person name="Brault B."/>
            <person name="Chen Z."/>
            <person name="Choquer M."/>
            <person name="Collemare J."/>
            <person name="Cotton P."/>
            <person name="Danchin E.G."/>
            <person name="Da Silva C."/>
            <person name="Gautier A."/>
            <person name="Giraud C."/>
            <person name="Giraud T."/>
            <person name="Gonzalez C."/>
            <person name="Grossetete S."/>
            <person name="Guldener U."/>
            <person name="Henrissat B."/>
            <person name="Howlett B.J."/>
            <person name="Kodira C."/>
            <person name="Kretschmer M."/>
            <person name="Lappartient A."/>
            <person name="Leroch M."/>
            <person name="Levis C."/>
            <person name="Mauceli E."/>
            <person name="Neuveglise C."/>
            <person name="Oeser B."/>
            <person name="Pearson M."/>
            <person name="Poulain J."/>
            <person name="Poussereau N."/>
            <person name="Quesneville H."/>
            <person name="Rascle C."/>
            <person name="Schumacher J."/>
            <person name="Segurens B."/>
            <person name="Sexton A."/>
            <person name="Silva E."/>
            <person name="Sirven C."/>
            <person name="Soanes D.M."/>
            <person name="Talbot N.J."/>
            <person name="Templeton M."/>
            <person name="Yandava C."/>
            <person name="Yarden O."/>
            <person name="Zeng Q."/>
            <person name="Rollins J.A."/>
            <person name="Lebrun M.H."/>
            <person name="Dickman M."/>
        </authorList>
    </citation>
    <scope>NUCLEOTIDE SEQUENCE [LARGE SCALE GENOMIC DNA]</scope>
    <source>
        <strain evidence="2">ATCC 18683 / 1980 / Ss-1</strain>
    </source>
</reference>
<gene>
    <name evidence="1" type="ORF">SS1G_10766</name>
</gene>
<organism evidence="1 2">
    <name type="scientific">Sclerotinia sclerotiorum (strain ATCC 18683 / 1980 / Ss-1)</name>
    <name type="common">White mold</name>
    <name type="synonym">Whetzelinia sclerotiorum</name>
    <dbReference type="NCBI Taxonomy" id="665079"/>
    <lineage>
        <taxon>Eukaryota</taxon>
        <taxon>Fungi</taxon>
        <taxon>Dikarya</taxon>
        <taxon>Ascomycota</taxon>
        <taxon>Pezizomycotina</taxon>
        <taxon>Leotiomycetes</taxon>
        <taxon>Helotiales</taxon>
        <taxon>Sclerotiniaceae</taxon>
        <taxon>Sclerotinia</taxon>
    </lineage>
</organism>
<accession>A7EZJ9</accession>
<keyword evidence="2" id="KW-1185">Reference proteome</keyword>